<dbReference type="Proteomes" id="UP001152622">
    <property type="component" value="Chromosome 3"/>
</dbReference>
<dbReference type="EMBL" id="JAINUF010000003">
    <property type="protein sequence ID" value="KAJ8370397.1"/>
    <property type="molecule type" value="Genomic_DNA"/>
</dbReference>
<dbReference type="AlphaFoldDB" id="A0A9Q1J6N8"/>
<feature type="region of interest" description="Disordered" evidence="1">
    <location>
        <begin position="46"/>
        <end position="68"/>
    </location>
</feature>
<protein>
    <submittedName>
        <fullName evidence="2">Uncharacterized protein</fullName>
    </submittedName>
</protein>
<evidence type="ECO:0000313" key="2">
    <source>
        <dbReference type="EMBL" id="KAJ8370397.1"/>
    </source>
</evidence>
<evidence type="ECO:0000256" key="1">
    <source>
        <dbReference type="SAM" id="MobiDB-lite"/>
    </source>
</evidence>
<evidence type="ECO:0000313" key="3">
    <source>
        <dbReference type="Proteomes" id="UP001152622"/>
    </source>
</evidence>
<gene>
    <name evidence="2" type="ORF">SKAU_G00104250</name>
</gene>
<organism evidence="2 3">
    <name type="scientific">Synaphobranchus kaupii</name>
    <name type="common">Kaup's arrowtooth eel</name>
    <dbReference type="NCBI Taxonomy" id="118154"/>
    <lineage>
        <taxon>Eukaryota</taxon>
        <taxon>Metazoa</taxon>
        <taxon>Chordata</taxon>
        <taxon>Craniata</taxon>
        <taxon>Vertebrata</taxon>
        <taxon>Euteleostomi</taxon>
        <taxon>Actinopterygii</taxon>
        <taxon>Neopterygii</taxon>
        <taxon>Teleostei</taxon>
        <taxon>Anguilliformes</taxon>
        <taxon>Synaphobranchidae</taxon>
        <taxon>Synaphobranchus</taxon>
    </lineage>
</organism>
<keyword evidence="3" id="KW-1185">Reference proteome</keyword>
<reference evidence="2" key="1">
    <citation type="journal article" date="2023" name="Science">
        <title>Genome structures resolve the early diversification of teleost fishes.</title>
        <authorList>
            <person name="Parey E."/>
            <person name="Louis A."/>
            <person name="Montfort J."/>
            <person name="Bouchez O."/>
            <person name="Roques C."/>
            <person name="Iampietro C."/>
            <person name="Lluch J."/>
            <person name="Castinel A."/>
            <person name="Donnadieu C."/>
            <person name="Desvignes T."/>
            <person name="Floi Bucao C."/>
            <person name="Jouanno E."/>
            <person name="Wen M."/>
            <person name="Mejri S."/>
            <person name="Dirks R."/>
            <person name="Jansen H."/>
            <person name="Henkel C."/>
            <person name="Chen W.J."/>
            <person name="Zahm M."/>
            <person name="Cabau C."/>
            <person name="Klopp C."/>
            <person name="Thompson A.W."/>
            <person name="Robinson-Rechavi M."/>
            <person name="Braasch I."/>
            <person name="Lecointre G."/>
            <person name="Bobe J."/>
            <person name="Postlethwait J.H."/>
            <person name="Berthelot C."/>
            <person name="Roest Crollius H."/>
            <person name="Guiguen Y."/>
        </authorList>
    </citation>
    <scope>NUCLEOTIDE SEQUENCE</scope>
    <source>
        <strain evidence="2">WJC10195</strain>
    </source>
</reference>
<proteinExistence type="predicted"/>
<sequence length="68" mass="8133">MFPGIYSLCHWIECLRHRRETRWQKADRGDDAGRKPTAFALRPKTTHWNMPQQVSRTRRATSRRITVP</sequence>
<name>A0A9Q1J6N8_SYNKA</name>
<comment type="caution">
    <text evidence="2">The sequence shown here is derived from an EMBL/GenBank/DDBJ whole genome shotgun (WGS) entry which is preliminary data.</text>
</comment>
<accession>A0A9Q1J6N8</accession>